<dbReference type="PROSITE" id="PS50262">
    <property type="entry name" value="G_PROTEIN_RECEP_F1_2"/>
    <property type="match status" value="1"/>
</dbReference>
<evidence type="ECO:0000256" key="4">
    <source>
        <dbReference type="ARBA" id="ARBA00023040"/>
    </source>
</evidence>
<evidence type="ECO:0000256" key="2">
    <source>
        <dbReference type="ARBA" id="ARBA00022692"/>
    </source>
</evidence>
<dbReference type="OrthoDB" id="8807033at2759"/>
<feature type="transmembrane region" description="Helical" evidence="9">
    <location>
        <begin position="266"/>
        <end position="289"/>
    </location>
</feature>
<name>A0A835NXU8_9PASS</name>
<dbReference type="Pfam" id="PF00001">
    <property type="entry name" value="7tm_1"/>
    <property type="match status" value="1"/>
</dbReference>
<feature type="domain" description="G-protein coupled receptors family 1 profile" evidence="10">
    <location>
        <begin position="246"/>
        <end position="444"/>
    </location>
</feature>
<dbReference type="InterPro" id="IPR000276">
    <property type="entry name" value="GPCR_Rhodpsn"/>
</dbReference>
<evidence type="ECO:0000259" key="10">
    <source>
        <dbReference type="PROSITE" id="PS50262"/>
    </source>
</evidence>
<feature type="transmembrane region" description="Helical" evidence="9">
    <location>
        <begin position="226"/>
        <end position="254"/>
    </location>
</feature>
<feature type="transmembrane region" description="Helical" evidence="9">
    <location>
        <begin position="382"/>
        <end position="413"/>
    </location>
</feature>
<organism evidence="11">
    <name type="scientific">Lamprotornis superbus</name>
    <dbReference type="NCBI Taxonomy" id="245042"/>
    <lineage>
        <taxon>Eukaryota</taxon>
        <taxon>Metazoa</taxon>
        <taxon>Chordata</taxon>
        <taxon>Craniata</taxon>
        <taxon>Vertebrata</taxon>
        <taxon>Euteleostomi</taxon>
        <taxon>Archelosauria</taxon>
        <taxon>Archosauria</taxon>
        <taxon>Dinosauria</taxon>
        <taxon>Saurischia</taxon>
        <taxon>Theropoda</taxon>
        <taxon>Coelurosauria</taxon>
        <taxon>Aves</taxon>
        <taxon>Neognathae</taxon>
        <taxon>Neoaves</taxon>
        <taxon>Telluraves</taxon>
        <taxon>Australaves</taxon>
        <taxon>Passeriformes</taxon>
        <taxon>Sturnidae</taxon>
        <taxon>Lamprotornis</taxon>
    </lineage>
</organism>
<reference evidence="11" key="1">
    <citation type="submission" date="2020-10" db="EMBL/GenBank/DDBJ databases">
        <title>Feather gene expression reveals the developmental basis of iridescence in African starlings.</title>
        <authorList>
            <person name="Rubenstein D.R."/>
        </authorList>
    </citation>
    <scope>NUCLEOTIDE SEQUENCE</scope>
    <source>
        <strain evidence="11">SS15</strain>
        <tissue evidence="11">Liver</tissue>
    </source>
</reference>
<dbReference type="GO" id="GO:0035025">
    <property type="term" value="P:positive regulation of Rho protein signal transduction"/>
    <property type="evidence" value="ECO:0007669"/>
    <property type="project" value="TreeGrafter"/>
</dbReference>
<gene>
    <name evidence="12" type="ORF">IHE44_0003280</name>
    <name evidence="11" type="ORF">IHE44_005875</name>
</gene>
<dbReference type="EMBL" id="JADDUC020000014">
    <property type="protein sequence ID" value="KAI1234894.1"/>
    <property type="molecule type" value="Genomic_DNA"/>
</dbReference>
<feature type="transmembrane region" description="Helical" evidence="9">
    <location>
        <begin position="344"/>
        <end position="362"/>
    </location>
</feature>
<evidence type="ECO:0000256" key="9">
    <source>
        <dbReference type="SAM" id="Phobius"/>
    </source>
</evidence>
<dbReference type="PANTHER" id="PTHR24232">
    <property type="entry name" value="G-PROTEIN COUPLED RECEPTOR"/>
    <property type="match status" value="1"/>
</dbReference>
<evidence type="ECO:0000313" key="12">
    <source>
        <dbReference type="EMBL" id="KAI1234894.1"/>
    </source>
</evidence>
<keyword evidence="4" id="KW-0297">G-protein coupled receptor</keyword>
<proteinExistence type="predicted"/>
<evidence type="ECO:0000256" key="1">
    <source>
        <dbReference type="ARBA" id="ARBA00004141"/>
    </source>
</evidence>
<dbReference type="Gene3D" id="1.20.1070.10">
    <property type="entry name" value="Rhodopsin 7-helix transmembrane proteins"/>
    <property type="match status" value="1"/>
</dbReference>
<evidence type="ECO:0000256" key="8">
    <source>
        <dbReference type="ARBA" id="ARBA00023224"/>
    </source>
</evidence>
<keyword evidence="7" id="KW-0325">Glycoprotein</keyword>
<dbReference type="GO" id="GO:0005886">
    <property type="term" value="C:plasma membrane"/>
    <property type="evidence" value="ECO:0007669"/>
    <property type="project" value="TreeGrafter"/>
</dbReference>
<evidence type="ECO:0000256" key="6">
    <source>
        <dbReference type="ARBA" id="ARBA00023170"/>
    </source>
</evidence>
<dbReference type="SUPFAM" id="SSF81321">
    <property type="entry name" value="Family A G protein-coupled receptor-like"/>
    <property type="match status" value="1"/>
</dbReference>
<keyword evidence="13" id="KW-1185">Reference proteome</keyword>
<evidence type="ECO:0000256" key="3">
    <source>
        <dbReference type="ARBA" id="ARBA00022989"/>
    </source>
</evidence>
<evidence type="ECO:0000256" key="5">
    <source>
        <dbReference type="ARBA" id="ARBA00023136"/>
    </source>
</evidence>
<sequence length="444" mass="49134">MAGFLSKNPNPFLGTGAAMVWEKDRAVPAATAPGAAVPLLPKLHTSFGGIFGTEDRHFRFFCQRKLLKRCFNQRMIREAKPPDKDPDHPSAGVWLVKDPAKHQNWPMCNQLVTLHIWEGEAGPANPWGCVSTSTWLIPAMDQLPELLALHNHCQEQQVISFSTLKIENNGNKTSEMMISFVDEFFETQVGSDTSKTKNRHIYSSLTGISMERDHMKDLRRYLALKYIQYLVLSSSNAVSTLLGLLGSAYTMILLQSAKVSSKSTTVLISSLAQADILVFLSLVSDVVLGSFGVSPSASSLARMLLVANAQVSCVLLSCVAFEAYLITFLPLESRPHRTVRNARLVSRAIWMLVAAECALFLLDDHLRASSSSVPSQGPLGLLFHISSTATALLHSLSYILGILLRIVNVYIYYKIFFSISPRSRLKSKCWLYFLEFTAASTNAI</sequence>
<keyword evidence="2 9" id="KW-0812">Transmembrane</keyword>
<feature type="transmembrane region" description="Helical" evidence="9">
    <location>
        <begin position="309"/>
        <end position="332"/>
    </location>
</feature>
<dbReference type="InterPro" id="IPR017452">
    <property type="entry name" value="GPCR_Rhodpsn_7TM"/>
</dbReference>
<comment type="subcellular location">
    <subcellularLocation>
        <location evidence="1">Membrane</location>
        <topology evidence="1">Multi-pass membrane protein</topology>
    </subcellularLocation>
</comment>
<dbReference type="GO" id="GO:0004930">
    <property type="term" value="F:G protein-coupled receptor activity"/>
    <property type="evidence" value="ECO:0007669"/>
    <property type="project" value="UniProtKB-KW"/>
</dbReference>
<keyword evidence="5 9" id="KW-0472">Membrane</keyword>
<reference evidence="12" key="3">
    <citation type="submission" date="2022-01" db="EMBL/GenBank/DDBJ databases">
        <authorList>
            <person name="Rubenstein D.R."/>
        </authorList>
    </citation>
    <scope>NUCLEOTIDE SEQUENCE</scope>
    <source>
        <strain evidence="12">SS15</strain>
        <tissue evidence="12">Liver</tissue>
    </source>
</reference>
<reference evidence="12 13" key="2">
    <citation type="journal article" date="2021" name="J. Hered.">
        <title>Feather Gene Expression Elucidates the Developmental Basis of Plumage Iridescence in African Starlings.</title>
        <authorList>
            <person name="Rubenstein D.R."/>
            <person name="Corvelo A."/>
            <person name="MacManes M.D."/>
            <person name="Maia R."/>
            <person name="Narzisi G."/>
            <person name="Rousaki A."/>
            <person name="Vandenabeele P."/>
            <person name="Shawkey M.D."/>
            <person name="Solomon J."/>
        </authorList>
    </citation>
    <scope>NUCLEOTIDE SEQUENCE [LARGE SCALE GENOMIC DNA]</scope>
    <source>
        <strain evidence="12">SS15</strain>
    </source>
</reference>
<comment type="caution">
    <text evidence="11">The sequence shown here is derived from an EMBL/GenBank/DDBJ whole genome shotgun (WGS) entry which is preliminary data.</text>
</comment>
<dbReference type="PANTHER" id="PTHR24232:SF83">
    <property type="entry name" value="GENE 5127-RELATED"/>
    <property type="match status" value="1"/>
</dbReference>
<accession>A0A835NXU8</accession>
<keyword evidence="3 9" id="KW-1133">Transmembrane helix</keyword>
<keyword evidence="8" id="KW-0807">Transducer</keyword>
<evidence type="ECO:0000313" key="11">
    <source>
        <dbReference type="EMBL" id="KAG0124967.1"/>
    </source>
</evidence>
<evidence type="ECO:0000313" key="13">
    <source>
        <dbReference type="Proteomes" id="UP000618051"/>
    </source>
</evidence>
<keyword evidence="6" id="KW-0675">Receptor</keyword>
<protein>
    <recommendedName>
        <fullName evidence="10">G-protein coupled receptors family 1 profile domain-containing protein</fullName>
    </recommendedName>
</protein>
<dbReference type="Proteomes" id="UP000618051">
    <property type="component" value="Unassembled WGS sequence"/>
</dbReference>
<evidence type="ECO:0000256" key="7">
    <source>
        <dbReference type="ARBA" id="ARBA00023180"/>
    </source>
</evidence>
<dbReference type="AlphaFoldDB" id="A0A835NXU8"/>
<dbReference type="GO" id="GO:0007200">
    <property type="term" value="P:phospholipase C-activating G protein-coupled receptor signaling pathway"/>
    <property type="evidence" value="ECO:0007669"/>
    <property type="project" value="TreeGrafter"/>
</dbReference>
<dbReference type="EMBL" id="JADDUC010000023">
    <property type="protein sequence ID" value="KAG0124967.1"/>
    <property type="molecule type" value="Genomic_DNA"/>
</dbReference>